<feature type="compositionally biased region" description="Basic and acidic residues" evidence="1">
    <location>
        <begin position="137"/>
        <end position="151"/>
    </location>
</feature>
<keyword evidence="2" id="KW-0472">Membrane</keyword>
<dbReference type="AlphaFoldDB" id="A0A968GIC8"/>
<feature type="region of interest" description="Disordered" evidence="1">
    <location>
        <begin position="67"/>
        <end position="151"/>
    </location>
</feature>
<name>A0A968GIC8_9SPIO</name>
<evidence type="ECO:0000313" key="3">
    <source>
        <dbReference type="EMBL" id="NIZ69195.1"/>
    </source>
</evidence>
<keyword evidence="4" id="KW-1185">Reference proteome</keyword>
<feature type="transmembrane region" description="Helical" evidence="2">
    <location>
        <begin position="31"/>
        <end position="52"/>
    </location>
</feature>
<proteinExistence type="predicted"/>
<dbReference type="RefSeq" id="WP_167695293.1">
    <property type="nucleotide sequence ID" value="NZ_CP118181.1"/>
</dbReference>
<reference evidence="3" key="1">
    <citation type="submission" date="2020-03" db="EMBL/GenBank/DDBJ databases">
        <title>Spirochaetal bacteria isolated from arthropods constitute a novel genus Entomospira genus novum within the order Spirochaetales.</title>
        <authorList>
            <person name="Grana-Miraglia L."/>
            <person name="Sikutova S."/>
            <person name="Fingerle V."/>
            <person name="Sing A."/>
            <person name="Castillo-Ramirez S."/>
            <person name="Margos G."/>
            <person name="Rudolf I."/>
        </authorList>
    </citation>
    <scope>NUCLEOTIDE SEQUENCE</scope>
    <source>
        <strain evidence="3">BR149</strain>
    </source>
</reference>
<evidence type="ECO:0000313" key="4">
    <source>
        <dbReference type="Proteomes" id="UP000778951"/>
    </source>
</evidence>
<keyword evidence="2" id="KW-1133">Transmembrane helix</keyword>
<protein>
    <submittedName>
        <fullName evidence="3">Uncharacterized protein</fullName>
    </submittedName>
</protein>
<gene>
    <name evidence="3" type="ORF">HCT48_03075</name>
</gene>
<organism evidence="3 4">
    <name type="scientific">Entomospira culicis</name>
    <dbReference type="NCBI Taxonomy" id="2719989"/>
    <lineage>
        <taxon>Bacteria</taxon>
        <taxon>Pseudomonadati</taxon>
        <taxon>Spirochaetota</taxon>
        <taxon>Spirochaetia</taxon>
        <taxon>Spirochaetales</taxon>
        <taxon>Spirochaetaceae</taxon>
        <taxon>Entomospira</taxon>
    </lineage>
</organism>
<feature type="transmembrane region" description="Helical" evidence="2">
    <location>
        <begin position="7"/>
        <end position="25"/>
    </location>
</feature>
<keyword evidence="2" id="KW-0812">Transmembrane</keyword>
<comment type="caution">
    <text evidence="3">The sequence shown here is derived from an EMBL/GenBank/DDBJ whole genome shotgun (WGS) entry which is preliminary data.</text>
</comment>
<dbReference type="EMBL" id="JAATLM010000001">
    <property type="protein sequence ID" value="NIZ69195.1"/>
    <property type="molecule type" value="Genomic_DNA"/>
</dbReference>
<evidence type="ECO:0000256" key="1">
    <source>
        <dbReference type="SAM" id="MobiDB-lite"/>
    </source>
</evidence>
<accession>A0A968GIC8</accession>
<sequence length="170" mass="18488">MKRIVTSAIIAFLIALVINIILGVVRSSFKIGLILTNSIATFVIVLFLLWIIKGAVERFLPELNEPLAEKNGEEEGDSSSPEHGESGDDFSRTDMHNSESVSTGQRVNVVLDDAIENPYYSRSSSDSFSVEGGEQETLARSKDLSAESFAHESPEVLAQAVRTALGRDDS</sequence>
<evidence type="ECO:0000256" key="2">
    <source>
        <dbReference type="SAM" id="Phobius"/>
    </source>
</evidence>
<feature type="compositionally biased region" description="Basic and acidic residues" evidence="1">
    <location>
        <begin position="80"/>
        <end position="97"/>
    </location>
</feature>
<dbReference type="Proteomes" id="UP000778951">
    <property type="component" value="Unassembled WGS sequence"/>
</dbReference>